<keyword evidence="2" id="KW-1185">Reference proteome</keyword>
<evidence type="ECO:0000313" key="1">
    <source>
        <dbReference type="EMBL" id="CAF2866409.1"/>
    </source>
</evidence>
<reference evidence="1" key="1">
    <citation type="submission" date="2021-02" db="EMBL/GenBank/DDBJ databases">
        <authorList>
            <person name="Bekaert M."/>
        </authorList>
    </citation>
    <scope>NUCLEOTIDE SEQUENCE</scope>
    <source>
        <strain evidence="1">IoA-00</strain>
    </source>
</reference>
<organism evidence="1 2">
    <name type="scientific">Lepeophtheirus salmonis</name>
    <name type="common">Salmon louse</name>
    <name type="synonym">Caligus salmonis</name>
    <dbReference type="NCBI Taxonomy" id="72036"/>
    <lineage>
        <taxon>Eukaryota</taxon>
        <taxon>Metazoa</taxon>
        <taxon>Ecdysozoa</taxon>
        <taxon>Arthropoda</taxon>
        <taxon>Crustacea</taxon>
        <taxon>Multicrustacea</taxon>
        <taxon>Hexanauplia</taxon>
        <taxon>Copepoda</taxon>
        <taxon>Siphonostomatoida</taxon>
        <taxon>Caligidae</taxon>
        <taxon>Lepeophtheirus</taxon>
    </lineage>
</organism>
<accession>A0A7R8CMU1</accession>
<dbReference type="Proteomes" id="UP000675881">
    <property type="component" value="Chromosome 2"/>
</dbReference>
<sequence length="118" mass="13207">MLTLDESTDIRDTAQLAVFIRAVWKDFNVAEELLDLNPLKGTPRGVDIFEVVEASLQKVGIEDFRKCASLCTVGRPSMIVCYNGLIAKVPSQKITFQYEIFYGFSSPLGHWIIPSLIP</sequence>
<name>A0A7R8CMU1_LEPSM</name>
<dbReference type="PANTHER" id="PTHR45913:SF5">
    <property type="entry name" value="GENERAL TRANSCRIPTION FACTOR II-I REPEAT DOMAIN-CONTAINING PROTEIN 2A-LIKE PROTEIN"/>
    <property type="match status" value="1"/>
</dbReference>
<evidence type="ECO:0000313" key="2">
    <source>
        <dbReference type="Proteomes" id="UP000675881"/>
    </source>
</evidence>
<protein>
    <submittedName>
        <fullName evidence="1">(salmon louse) hypothetical protein</fullName>
    </submittedName>
</protein>
<dbReference type="PANTHER" id="PTHR45913">
    <property type="entry name" value="EPM2A-INTERACTING PROTEIN 1"/>
    <property type="match status" value="1"/>
</dbReference>
<gene>
    <name evidence="1" type="ORF">LSAA_6172</name>
</gene>
<dbReference type="EMBL" id="HG994581">
    <property type="protein sequence ID" value="CAF2866409.1"/>
    <property type="molecule type" value="Genomic_DNA"/>
</dbReference>
<dbReference type="OrthoDB" id="6339533at2759"/>
<dbReference type="AlphaFoldDB" id="A0A7R8CMU1"/>
<proteinExistence type="predicted"/>